<evidence type="ECO:0000313" key="4">
    <source>
        <dbReference type="EMBL" id="OCK75899.1"/>
    </source>
</evidence>
<feature type="region of interest" description="Disordered" evidence="2">
    <location>
        <begin position="249"/>
        <end position="285"/>
    </location>
</feature>
<feature type="compositionally biased region" description="Gly residues" evidence="2">
    <location>
        <begin position="263"/>
        <end position="276"/>
    </location>
</feature>
<name>A0A8E2JAY7_9PEZI</name>
<reference evidence="4 5" key="1">
    <citation type="journal article" date="2016" name="Nat. Commun.">
        <title>Ectomycorrhizal ecology is imprinted in the genome of the dominant symbiotic fungus Cenococcum geophilum.</title>
        <authorList>
            <consortium name="DOE Joint Genome Institute"/>
            <person name="Peter M."/>
            <person name="Kohler A."/>
            <person name="Ohm R.A."/>
            <person name="Kuo A."/>
            <person name="Krutzmann J."/>
            <person name="Morin E."/>
            <person name="Arend M."/>
            <person name="Barry K.W."/>
            <person name="Binder M."/>
            <person name="Choi C."/>
            <person name="Clum A."/>
            <person name="Copeland A."/>
            <person name="Grisel N."/>
            <person name="Haridas S."/>
            <person name="Kipfer T."/>
            <person name="LaButti K."/>
            <person name="Lindquist E."/>
            <person name="Lipzen A."/>
            <person name="Maire R."/>
            <person name="Meier B."/>
            <person name="Mihaltcheva S."/>
            <person name="Molinier V."/>
            <person name="Murat C."/>
            <person name="Poggeler S."/>
            <person name="Quandt C.A."/>
            <person name="Sperisen C."/>
            <person name="Tritt A."/>
            <person name="Tisserant E."/>
            <person name="Crous P.W."/>
            <person name="Henrissat B."/>
            <person name="Nehls U."/>
            <person name="Egli S."/>
            <person name="Spatafora J.W."/>
            <person name="Grigoriev I.V."/>
            <person name="Martin F.M."/>
        </authorList>
    </citation>
    <scope>NUCLEOTIDE SEQUENCE [LARGE SCALE GENOMIC DNA]</scope>
    <source>
        <strain evidence="4 5">CBS 459.81</strain>
    </source>
</reference>
<evidence type="ECO:0000256" key="1">
    <source>
        <dbReference type="PROSITE-ProRule" id="PRU00047"/>
    </source>
</evidence>
<dbReference type="GO" id="GO:0008270">
    <property type="term" value="F:zinc ion binding"/>
    <property type="evidence" value="ECO:0007669"/>
    <property type="project" value="UniProtKB-KW"/>
</dbReference>
<evidence type="ECO:0000256" key="2">
    <source>
        <dbReference type="SAM" id="MobiDB-lite"/>
    </source>
</evidence>
<dbReference type="PROSITE" id="PS50158">
    <property type="entry name" value="ZF_CCHC"/>
    <property type="match status" value="1"/>
</dbReference>
<evidence type="ECO:0000259" key="3">
    <source>
        <dbReference type="PROSITE" id="PS50158"/>
    </source>
</evidence>
<dbReference type="GO" id="GO:0003676">
    <property type="term" value="F:nucleic acid binding"/>
    <property type="evidence" value="ECO:0007669"/>
    <property type="project" value="InterPro"/>
</dbReference>
<feature type="compositionally biased region" description="Low complexity" evidence="2">
    <location>
        <begin position="27"/>
        <end position="39"/>
    </location>
</feature>
<keyword evidence="1" id="KW-0863">Zinc-finger</keyword>
<accession>A0A8E2JAY7</accession>
<feature type="compositionally biased region" description="Acidic residues" evidence="2">
    <location>
        <begin position="156"/>
        <end position="167"/>
    </location>
</feature>
<feature type="domain" description="CCHC-type" evidence="3">
    <location>
        <begin position="246"/>
        <end position="262"/>
    </location>
</feature>
<feature type="compositionally biased region" description="Basic and acidic residues" evidence="2">
    <location>
        <begin position="204"/>
        <end position="220"/>
    </location>
</feature>
<gene>
    <name evidence="4" type="ORF">K432DRAFT_437321</name>
</gene>
<evidence type="ECO:0000313" key="5">
    <source>
        <dbReference type="Proteomes" id="UP000250266"/>
    </source>
</evidence>
<keyword evidence="5" id="KW-1185">Reference proteome</keyword>
<feature type="compositionally biased region" description="Acidic residues" evidence="2">
    <location>
        <begin position="124"/>
        <end position="133"/>
    </location>
</feature>
<dbReference type="OrthoDB" id="427960at2759"/>
<dbReference type="Proteomes" id="UP000250266">
    <property type="component" value="Unassembled WGS sequence"/>
</dbReference>
<feature type="compositionally biased region" description="Low complexity" evidence="2">
    <location>
        <begin position="51"/>
        <end position="64"/>
    </location>
</feature>
<feature type="region of interest" description="Disordered" evidence="2">
    <location>
        <begin position="19"/>
        <end position="64"/>
    </location>
</feature>
<keyword evidence="1" id="KW-0862">Zinc</keyword>
<dbReference type="EMBL" id="KV745263">
    <property type="protein sequence ID" value="OCK75899.1"/>
    <property type="molecule type" value="Genomic_DNA"/>
</dbReference>
<sequence>MAPPKEPKMMSSRLLTMKFMQRSAAKPNTTTSTNSSPSTPNGPPSKRQRLSTGTSTPTTPASEYEAAQAALAAEELKRSQAIEKQAAEAGETRWVLSFRDFEGGGRPPVMRVVQAGFAVIDGEGGLDDSEDDGGAGMGGGVGRRRFGKVEKLPADSDSDSDSADTDASESSYDPTDPTAALIHESRREAAAQAHADRKAKKHAAKSEAAKLAESRRRKEVNLNIPLSGGLSGRGGISGRGGGAVMKCHKCGQGGHKAKECTRQGGGRFGGKSAGNGKGKRRLSGD</sequence>
<organism evidence="4 5">
    <name type="scientific">Lepidopterella palustris CBS 459.81</name>
    <dbReference type="NCBI Taxonomy" id="1314670"/>
    <lineage>
        <taxon>Eukaryota</taxon>
        <taxon>Fungi</taxon>
        <taxon>Dikarya</taxon>
        <taxon>Ascomycota</taxon>
        <taxon>Pezizomycotina</taxon>
        <taxon>Dothideomycetes</taxon>
        <taxon>Pleosporomycetidae</taxon>
        <taxon>Mytilinidiales</taxon>
        <taxon>Argynnaceae</taxon>
        <taxon>Lepidopterella</taxon>
    </lineage>
</organism>
<protein>
    <recommendedName>
        <fullName evidence="3">CCHC-type domain-containing protein</fullName>
    </recommendedName>
</protein>
<keyword evidence="1" id="KW-0479">Metal-binding</keyword>
<dbReference type="AlphaFoldDB" id="A0A8E2JAY7"/>
<dbReference type="Pfam" id="PF00098">
    <property type="entry name" value="zf-CCHC"/>
    <property type="match status" value="1"/>
</dbReference>
<feature type="region of interest" description="Disordered" evidence="2">
    <location>
        <begin position="122"/>
        <end position="237"/>
    </location>
</feature>
<dbReference type="InterPro" id="IPR001878">
    <property type="entry name" value="Znf_CCHC"/>
</dbReference>
<proteinExistence type="predicted"/>